<sequence>MAACLQTQRDELLTERGHLVKRIDDLHTQPISHDRDRAIWALEENRDLLDVALNETEQALREQAN</sequence>
<accession>A0A345YIN9</accession>
<evidence type="ECO:0000313" key="2">
    <source>
        <dbReference type="Proteomes" id="UP000254508"/>
    </source>
</evidence>
<keyword evidence="2" id="KW-1185">Reference proteome</keyword>
<evidence type="ECO:0000313" key="1">
    <source>
        <dbReference type="EMBL" id="AXK43791.1"/>
    </source>
</evidence>
<dbReference type="RefSeq" id="WP_115418104.1">
    <property type="nucleotide sequence ID" value="NZ_CP031358.1"/>
</dbReference>
<protein>
    <submittedName>
        <fullName evidence="1">Uncharacterized protein</fullName>
    </submittedName>
</protein>
<dbReference type="EMBL" id="CP031358">
    <property type="protein sequence ID" value="AXK43791.1"/>
    <property type="molecule type" value="Genomic_DNA"/>
</dbReference>
<dbReference type="KEGG" id="err:DVR09_15150"/>
<proteinExistence type="predicted"/>
<keyword evidence="1" id="KW-0614">Plasmid</keyword>
<reference evidence="1 2" key="1">
    <citation type="submission" date="2018-07" db="EMBL/GenBank/DDBJ databases">
        <title>Genome sequence of Erythrobacter strain YH-07, an antagonistic bacterium isolated from Yellow Sea.</title>
        <authorList>
            <person name="Tang T."/>
            <person name="Liu Q."/>
            <person name="Sun X."/>
        </authorList>
    </citation>
    <scope>NUCLEOTIDE SEQUENCE [LARGE SCALE GENOMIC DNA]</scope>
    <source>
        <strain evidence="1 2">YH-07</strain>
        <plasmid evidence="1 2">unnamed</plasmid>
    </source>
</reference>
<dbReference type="AlphaFoldDB" id="A0A345YIN9"/>
<geneLocation type="plasmid" evidence="1 2">
    <name>unnamed</name>
</geneLocation>
<organism evidence="1 2">
    <name type="scientific">Erythrobacter aureus</name>
    <dbReference type="NCBI Taxonomy" id="2182384"/>
    <lineage>
        <taxon>Bacteria</taxon>
        <taxon>Pseudomonadati</taxon>
        <taxon>Pseudomonadota</taxon>
        <taxon>Alphaproteobacteria</taxon>
        <taxon>Sphingomonadales</taxon>
        <taxon>Erythrobacteraceae</taxon>
        <taxon>Erythrobacter/Porphyrobacter group</taxon>
        <taxon>Erythrobacter</taxon>
    </lineage>
</organism>
<gene>
    <name evidence="1" type="ORF">DVR09_15150</name>
</gene>
<dbReference type="Proteomes" id="UP000254508">
    <property type="component" value="Plasmid unnamed"/>
</dbReference>
<name>A0A345YIN9_9SPHN</name>